<dbReference type="KEGG" id="jeo:JMA_41990"/>
<evidence type="ECO:0000313" key="2">
    <source>
        <dbReference type="Proteomes" id="UP000031449"/>
    </source>
</evidence>
<sequence>MHMKYFQSIAQMEKHYVEILSQFDEKRKHGLSLLESWNIFPKDKEDIIEEREALRYLVGCQIGVVREQNAVKPKVEVIERCLTRHIYFLESTFGLTDENVNKSTDIISKKEFKACRHYLFKLSLPAWYEALPAEILTFENKHLHRVKKERA</sequence>
<dbReference type="BioCyc" id="JESP1508404:G14D9-13483-MONOMER"/>
<dbReference type="OrthoDB" id="2989313at2"/>
<keyword evidence="1" id="KW-0614">Plasmid</keyword>
<name>A0A0B5ATW4_9BACL</name>
<accession>A0A0B5ATW4</accession>
<dbReference type="HOGENOM" id="CLU_1794609_0_0_9"/>
<dbReference type="Proteomes" id="UP000031449">
    <property type="component" value="Plasmid unnamed"/>
</dbReference>
<evidence type="ECO:0000313" key="1">
    <source>
        <dbReference type="EMBL" id="AJD93516.1"/>
    </source>
</evidence>
<dbReference type="AlphaFoldDB" id="A0A0B5ATW4"/>
<organism evidence="1 2">
    <name type="scientific">Jeotgalibacillus malaysiensis</name>
    <dbReference type="NCBI Taxonomy" id="1508404"/>
    <lineage>
        <taxon>Bacteria</taxon>
        <taxon>Bacillati</taxon>
        <taxon>Bacillota</taxon>
        <taxon>Bacilli</taxon>
        <taxon>Bacillales</taxon>
        <taxon>Caryophanaceae</taxon>
        <taxon>Jeotgalibacillus</taxon>
    </lineage>
</organism>
<proteinExistence type="predicted"/>
<keyword evidence="2" id="KW-1185">Reference proteome</keyword>
<protein>
    <submittedName>
        <fullName evidence="1">Uncharacterized protein</fullName>
    </submittedName>
</protein>
<dbReference type="EMBL" id="CP009417">
    <property type="protein sequence ID" value="AJD93516.1"/>
    <property type="molecule type" value="Genomic_DNA"/>
</dbReference>
<gene>
    <name evidence="1" type="ORF">JMA_41990</name>
</gene>
<reference evidence="1 2" key="1">
    <citation type="submission" date="2014-08" db="EMBL/GenBank/DDBJ databases">
        <title>Complete genome of a marine bacteria Jeotgalibacillus malaysiensis.</title>
        <authorList>
            <person name="Yaakop A.S."/>
            <person name="Chan K.-G."/>
            <person name="Goh K.M."/>
        </authorList>
    </citation>
    <scope>NUCLEOTIDE SEQUENCE [LARGE SCALE GENOMIC DNA]</scope>
    <source>
        <strain evidence="1 2">D5</strain>
        <plasmid evidence="2">Plasmid</plasmid>
    </source>
</reference>
<geneLocation type="plasmid" evidence="2"/>